<gene>
    <name evidence="2" type="ORF">SAMN05880501_101402</name>
</gene>
<feature type="compositionally biased region" description="Acidic residues" evidence="1">
    <location>
        <begin position="44"/>
        <end position="62"/>
    </location>
</feature>
<dbReference type="EMBL" id="OBMQ01000001">
    <property type="protein sequence ID" value="SOB91882.1"/>
    <property type="molecule type" value="Genomic_DNA"/>
</dbReference>
<organism evidence="2 3">
    <name type="scientific">Ureibacillus xyleni</name>
    <dbReference type="NCBI Taxonomy" id="614648"/>
    <lineage>
        <taxon>Bacteria</taxon>
        <taxon>Bacillati</taxon>
        <taxon>Bacillota</taxon>
        <taxon>Bacilli</taxon>
        <taxon>Bacillales</taxon>
        <taxon>Caryophanaceae</taxon>
        <taxon>Ureibacillus</taxon>
    </lineage>
</organism>
<protein>
    <submittedName>
        <fullName evidence="2">Stage 0 sporulation regulatory protein</fullName>
    </submittedName>
</protein>
<dbReference type="AlphaFoldDB" id="A0A285RHH9"/>
<dbReference type="Gene3D" id="4.10.280.10">
    <property type="entry name" value="Helix-loop-helix DNA-binding domain"/>
    <property type="match status" value="1"/>
</dbReference>
<dbReference type="RefSeq" id="WP_097071960.1">
    <property type="nucleotide sequence ID" value="NZ_OBMQ01000001.1"/>
</dbReference>
<evidence type="ECO:0000313" key="2">
    <source>
        <dbReference type="EMBL" id="SOB91882.1"/>
    </source>
</evidence>
<proteinExistence type="predicted"/>
<dbReference type="InterPro" id="IPR036638">
    <property type="entry name" value="HLH_DNA-bd_sf"/>
</dbReference>
<dbReference type="InterPro" id="IPR018540">
    <property type="entry name" value="Spo0E-like"/>
</dbReference>
<accession>A0A285RHH9</accession>
<evidence type="ECO:0000313" key="3">
    <source>
        <dbReference type="Proteomes" id="UP000219636"/>
    </source>
</evidence>
<dbReference type="SUPFAM" id="SSF140500">
    <property type="entry name" value="BAS1536-like"/>
    <property type="match status" value="1"/>
</dbReference>
<dbReference type="GO" id="GO:0046983">
    <property type="term" value="F:protein dimerization activity"/>
    <property type="evidence" value="ECO:0007669"/>
    <property type="project" value="InterPro"/>
</dbReference>
<sequence>MDKNLLKKLEQTRQLMIESGMENGLQNPKTIRLSKQLDRIMNQYDDDDDDDDGSNEDEDDDSSNNKLLN</sequence>
<evidence type="ECO:0000256" key="1">
    <source>
        <dbReference type="SAM" id="MobiDB-lite"/>
    </source>
</evidence>
<keyword evidence="3" id="KW-1185">Reference proteome</keyword>
<name>A0A285RHH9_9BACL</name>
<dbReference type="OrthoDB" id="2738512at2"/>
<feature type="region of interest" description="Disordered" evidence="1">
    <location>
        <begin position="37"/>
        <end position="69"/>
    </location>
</feature>
<reference evidence="3" key="1">
    <citation type="submission" date="2017-08" db="EMBL/GenBank/DDBJ databases">
        <authorList>
            <person name="Varghese N."/>
            <person name="Submissions S."/>
        </authorList>
    </citation>
    <scope>NUCLEOTIDE SEQUENCE [LARGE SCALE GENOMIC DNA]</scope>
    <source>
        <strain evidence="3">JC22</strain>
    </source>
</reference>
<dbReference type="GO" id="GO:0043937">
    <property type="term" value="P:regulation of sporulation"/>
    <property type="evidence" value="ECO:0007669"/>
    <property type="project" value="InterPro"/>
</dbReference>
<dbReference type="Proteomes" id="UP000219636">
    <property type="component" value="Unassembled WGS sequence"/>
</dbReference>
<dbReference type="Pfam" id="PF09388">
    <property type="entry name" value="SpoOE-like"/>
    <property type="match status" value="1"/>
</dbReference>
<dbReference type="InterPro" id="IPR037208">
    <property type="entry name" value="Spo0E-like_sf"/>
</dbReference>